<dbReference type="PROSITE" id="PS51545">
    <property type="entry name" value="PIK_HELICAL"/>
    <property type="match status" value="1"/>
</dbReference>
<dbReference type="InterPro" id="IPR036940">
    <property type="entry name" value="PI3/4_kinase_cat_sf"/>
</dbReference>
<evidence type="ECO:0000259" key="10">
    <source>
        <dbReference type="PROSITE" id="PS51547"/>
    </source>
</evidence>
<dbReference type="Gene3D" id="1.25.40.70">
    <property type="entry name" value="Phosphatidylinositol 3-kinase, accessory domain (PIK)"/>
    <property type="match status" value="1"/>
</dbReference>
<dbReference type="GO" id="GO:0016303">
    <property type="term" value="F:1-phosphatidylinositol-3-kinase activity"/>
    <property type="evidence" value="ECO:0007669"/>
    <property type="project" value="TreeGrafter"/>
</dbReference>
<dbReference type="SUPFAM" id="SSF54236">
    <property type="entry name" value="Ubiquitin-like"/>
    <property type="match status" value="1"/>
</dbReference>
<dbReference type="SMART" id="SM00145">
    <property type="entry name" value="PI3Ka"/>
    <property type="match status" value="1"/>
</dbReference>
<evidence type="ECO:0000259" key="7">
    <source>
        <dbReference type="PROSITE" id="PS50290"/>
    </source>
</evidence>
<evidence type="ECO:0000256" key="1">
    <source>
        <dbReference type="ARBA" id="ARBA00022679"/>
    </source>
</evidence>
<comment type="similarity">
    <text evidence="5">Belongs to the PI3/PI4-kinase family.</text>
</comment>
<dbReference type="SUPFAM" id="SSF48371">
    <property type="entry name" value="ARM repeat"/>
    <property type="match status" value="1"/>
</dbReference>
<keyword evidence="4" id="KW-0067">ATP-binding</keyword>
<dbReference type="InterPro" id="IPR002420">
    <property type="entry name" value="PI3K-type_C2_dom"/>
</dbReference>
<name>A0AAU9JG39_9CILI</name>
<dbReference type="SMART" id="SM00146">
    <property type="entry name" value="PI3Kc"/>
    <property type="match status" value="1"/>
</dbReference>
<feature type="domain" description="PI3K/PI4K catalytic" evidence="7">
    <location>
        <begin position="866"/>
        <end position="1140"/>
    </location>
</feature>
<feature type="domain" description="PIK helical" evidence="8">
    <location>
        <begin position="621"/>
        <end position="798"/>
    </location>
</feature>
<dbReference type="GO" id="GO:0016477">
    <property type="term" value="P:cell migration"/>
    <property type="evidence" value="ECO:0007669"/>
    <property type="project" value="TreeGrafter"/>
</dbReference>
<sequence length="1148" mass="132759">MNADNNEYEEMFNTRRRAKPMASIHTNKEYKTQIKAHKARSKSFVWANPVDYNEQEKKEEKTLFLCIMLMNRDRIVIRIGKKSTVRFVIATALRKIQVRIMHPNAKPDNFELILAATKTAEPLPGYYQIYTLCKIGFWTKPDCYSQYPLLILQKKSEAPSKILKIPELLTGYNDPLIGNNSDWCSHSDEVSAFRAKYTENPAFKEISSKNALGKYPQFIDTAYDAKIYSKKMMISISYPGHPLSNTIIELNHTMKLENLLEEVQQKYFMLQKVSIDINSLILKFRGTNEYIYDRNVRLYDIDGIREASQKNTIPELELKVKPDDLSLDETSVESPPTPTFSSSTNCEDDLKKEEISEKEIKQVLDKSQFQRRALTFQIMGNKNSVEKGAKRPQTLPVARISRREKRFSILQTLSSSQNRALGPLNIIDVRHLQTKFRVKILGIQNLKMYSLDEDSQLPLVRLHPTCIRVEASLYTGCSPLDSEMIITSIGLSCKDINHHFNENIRWGEWSYFSLAYSQLPLATCIKFVVKCWVTFKEGKGPKECILGWVNFRIFGYDRGLQTGIHRLGLFPYYSVADPTGSTIQNKDADASQLFIELDHFIVPVVFGEDSDSVFCLDDFLADQQLGIHPSDESELLRILQESPLYKMSEAEKELVWKYRAYLSRNKNALPKLLLSVKWCDSQAVRDVYHILDLCEKPDSVIAMELLDGKYADSKLREFAVNALERLTNSELHQILIQLVQALKFEAFHDSALSRFLLSRALKCPESIGHTFFWLLRSEMSDPYYKERFGLLLEQYLRKCGGHRNSLIWENHLIKSLEQIAWYVQGSQCKRQEVLVYLQDQLSMLNHELPEFYSIPYNSKIIVKKIKWEECKFMKSKKKPLYIVFENADPLNDTYHLLFKVGDDMRQDMLTLQVLRVMENLWLKEGLDLGMSLYTTLALGNNVGIMEVVRNSETLAGIQKWGGGNIGALYEKILFQWLKTHDYPNFQENFIKSCAGYCVATYVLGIADRHNDNIMVRNTGHFFHIDFGHFLGHFKKKLGIKRETAPFAFTPDMRYAMGGKKSPGFESFRKKCVHAYNILRRNRNLLISLFSLMLCSGIQELSRKDLEYLNKTLIDISDDKAEKHFRSLIKKSLNDPMTRINFSIHILAN</sequence>
<dbReference type="Gene3D" id="2.60.40.150">
    <property type="entry name" value="C2 domain"/>
    <property type="match status" value="1"/>
</dbReference>
<feature type="domain" description="C2 PI3K-type" evidence="10">
    <location>
        <begin position="432"/>
        <end position="607"/>
    </location>
</feature>
<dbReference type="Gene3D" id="3.10.20.90">
    <property type="entry name" value="Phosphatidylinositol 3-kinase Catalytic Subunit, Chain A, domain 1"/>
    <property type="match status" value="1"/>
</dbReference>
<evidence type="ECO:0000256" key="6">
    <source>
        <dbReference type="SAM" id="MobiDB-lite"/>
    </source>
</evidence>
<dbReference type="InterPro" id="IPR018936">
    <property type="entry name" value="PI3/4_kinase_CS"/>
</dbReference>
<evidence type="ECO:0000313" key="11">
    <source>
        <dbReference type="EMBL" id="CAG9324613.1"/>
    </source>
</evidence>
<keyword evidence="12" id="KW-1185">Reference proteome</keyword>
<dbReference type="Pfam" id="PF00454">
    <property type="entry name" value="PI3_PI4_kinase"/>
    <property type="match status" value="1"/>
</dbReference>
<evidence type="ECO:0000256" key="2">
    <source>
        <dbReference type="ARBA" id="ARBA00022741"/>
    </source>
</evidence>
<accession>A0AAU9JG39</accession>
<dbReference type="EMBL" id="CAJZBQ010000036">
    <property type="protein sequence ID" value="CAG9324613.1"/>
    <property type="molecule type" value="Genomic_DNA"/>
</dbReference>
<keyword evidence="2" id="KW-0547">Nucleotide-binding</keyword>
<dbReference type="InterPro" id="IPR016024">
    <property type="entry name" value="ARM-type_fold"/>
</dbReference>
<dbReference type="GO" id="GO:0043491">
    <property type="term" value="P:phosphatidylinositol 3-kinase/protein kinase B signal transduction"/>
    <property type="evidence" value="ECO:0007669"/>
    <property type="project" value="TreeGrafter"/>
</dbReference>
<evidence type="ECO:0008006" key="13">
    <source>
        <dbReference type="Google" id="ProtNLM"/>
    </source>
</evidence>
<dbReference type="SUPFAM" id="SSF56112">
    <property type="entry name" value="Protein kinase-like (PK-like)"/>
    <property type="match status" value="1"/>
</dbReference>
<dbReference type="InterPro" id="IPR000341">
    <property type="entry name" value="PI3K_Ras-bd_dom"/>
</dbReference>
<dbReference type="GO" id="GO:0005524">
    <property type="term" value="F:ATP binding"/>
    <property type="evidence" value="ECO:0007669"/>
    <property type="project" value="UniProtKB-KW"/>
</dbReference>
<dbReference type="PROSITE" id="PS51546">
    <property type="entry name" value="PI3K_RBD"/>
    <property type="match status" value="1"/>
</dbReference>
<dbReference type="PROSITE" id="PS50290">
    <property type="entry name" value="PI3_4_KINASE_3"/>
    <property type="match status" value="1"/>
</dbReference>
<dbReference type="FunFam" id="1.10.1070.11:FF:000001">
    <property type="entry name" value="Phosphatidylinositol 4,5-bisphosphate 3-kinase catalytic subunit"/>
    <property type="match status" value="1"/>
</dbReference>
<dbReference type="PROSITE" id="PS00916">
    <property type="entry name" value="PI3_4_KINASE_2"/>
    <property type="match status" value="1"/>
</dbReference>
<evidence type="ECO:0000256" key="5">
    <source>
        <dbReference type="PROSITE-ProRule" id="PRU00880"/>
    </source>
</evidence>
<keyword evidence="1" id="KW-0808">Transferase</keyword>
<dbReference type="Pfam" id="PF00792">
    <property type="entry name" value="PI3K_C2"/>
    <property type="match status" value="1"/>
</dbReference>
<comment type="caution">
    <text evidence="11">The sequence shown here is derived from an EMBL/GenBank/DDBJ whole genome shotgun (WGS) entry which is preliminary data.</text>
</comment>
<dbReference type="GO" id="GO:0035005">
    <property type="term" value="F:1-phosphatidylinositol-4-phosphate 3-kinase activity"/>
    <property type="evidence" value="ECO:0007669"/>
    <property type="project" value="TreeGrafter"/>
</dbReference>
<dbReference type="AlphaFoldDB" id="A0AAU9JG39"/>
<dbReference type="InterPro" id="IPR011009">
    <property type="entry name" value="Kinase-like_dom_sf"/>
</dbReference>
<evidence type="ECO:0000259" key="8">
    <source>
        <dbReference type="PROSITE" id="PS51545"/>
    </source>
</evidence>
<feature type="region of interest" description="Disordered" evidence="6">
    <location>
        <begin position="328"/>
        <end position="348"/>
    </location>
</feature>
<dbReference type="Gene3D" id="1.10.1070.11">
    <property type="entry name" value="Phosphatidylinositol 3-/4-kinase, catalytic domain"/>
    <property type="match status" value="1"/>
</dbReference>
<dbReference type="Gene3D" id="3.30.1010.10">
    <property type="entry name" value="Phosphatidylinositol 3-kinase Catalytic Subunit, Chain A, domain 4"/>
    <property type="match status" value="1"/>
</dbReference>
<gene>
    <name evidence="11" type="ORF">BSTOLATCC_MIC36399</name>
</gene>
<dbReference type="CDD" id="cd00891">
    <property type="entry name" value="PI3Kc"/>
    <property type="match status" value="1"/>
</dbReference>
<dbReference type="Proteomes" id="UP001162131">
    <property type="component" value="Unassembled WGS sequence"/>
</dbReference>
<dbReference type="InterPro" id="IPR029071">
    <property type="entry name" value="Ubiquitin-like_domsf"/>
</dbReference>
<dbReference type="GO" id="GO:0005737">
    <property type="term" value="C:cytoplasm"/>
    <property type="evidence" value="ECO:0007669"/>
    <property type="project" value="TreeGrafter"/>
</dbReference>
<dbReference type="Pfam" id="PF00613">
    <property type="entry name" value="PI3Ka"/>
    <property type="match status" value="1"/>
</dbReference>
<evidence type="ECO:0000313" key="12">
    <source>
        <dbReference type="Proteomes" id="UP001162131"/>
    </source>
</evidence>
<protein>
    <recommendedName>
        <fullName evidence="13">Phosphatidylinositol 3-kinase</fullName>
    </recommendedName>
</protein>
<dbReference type="GO" id="GO:0005942">
    <property type="term" value="C:phosphatidylinositol 3-kinase complex"/>
    <property type="evidence" value="ECO:0007669"/>
    <property type="project" value="TreeGrafter"/>
</dbReference>
<dbReference type="PROSITE" id="PS00915">
    <property type="entry name" value="PI3_4_KINASE_1"/>
    <property type="match status" value="1"/>
</dbReference>
<evidence type="ECO:0000256" key="4">
    <source>
        <dbReference type="ARBA" id="ARBA00022840"/>
    </source>
</evidence>
<dbReference type="PANTHER" id="PTHR10048:SF14">
    <property type="entry name" value="LD28067P"/>
    <property type="match status" value="1"/>
</dbReference>
<keyword evidence="3" id="KW-0418">Kinase</keyword>
<dbReference type="InterPro" id="IPR042236">
    <property type="entry name" value="PI3K_accessory_sf"/>
</dbReference>
<dbReference type="GO" id="GO:0005886">
    <property type="term" value="C:plasma membrane"/>
    <property type="evidence" value="ECO:0007669"/>
    <property type="project" value="TreeGrafter"/>
</dbReference>
<dbReference type="InterPro" id="IPR000403">
    <property type="entry name" value="PI3/4_kinase_cat_dom"/>
</dbReference>
<proteinExistence type="inferred from homology"/>
<reference evidence="11" key="1">
    <citation type="submission" date="2021-09" db="EMBL/GenBank/DDBJ databases">
        <authorList>
            <consortium name="AG Swart"/>
            <person name="Singh M."/>
            <person name="Singh A."/>
            <person name="Seah K."/>
            <person name="Emmerich C."/>
        </authorList>
    </citation>
    <scope>NUCLEOTIDE SEQUENCE</scope>
    <source>
        <strain evidence="11">ATCC30299</strain>
    </source>
</reference>
<dbReference type="InterPro" id="IPR035448">
    <property type="entry name" value="PI3Kc"/>
</dbReference>
<organism evidence="11 12">
    <name type="scientific">Blepharisma stoltei</name>
    <dbReference type="NCBI Taxonomy" id="1481888"/>
    <lineage>
        <taxon>Eukaryota</taxon>
        <taxon>Sar</taxon>
        <taxon>Alveolata</taxon>
        <taxon>Ciliophora</taxon>
        <taxon>Postciliodesmatophora</taxon>
        <taxon>Heterotrichea</taxon>
        <taxon>Heterotrichida</taxon>
        <taxon>Blepharismidae</taxon>
        <taxon>Blepharisma</taxon>
    </lineage>
</organism>
<dbReference type="PANTHER" id="PTHR10048">
    <property type="entry name" value="PHOSPHATIDYLINOSITOL KINASE"/>
    <property type="match status" value="1"/>
</dbReference>
<dbReference type="SUPFAM" id="SSF49562">
    <property type="entry name" value="C2 domain (Calcium/lipid-binding domain, CaLB)"/>
    <property type="match status" value="1"/>
</dbReference>
<dbReference type="InterPro" id="IPR015433">
    <property type="entry name" value="PI3/4_kinase"/>
</dbReference>
<dbReference type="GO" id="GO:0048015">
    <property type="term" value="P:phosphatidylinositol-mediated signaling"/>
    <property type="evidence" value="ECO:0007669"/>
    <property type="project" value="TreeGrafter"/>
</dbReference>
<dbReference type="InterPro" id="IPR001263">
    <property type="entry name" value="PI3K_accessory_dom"/>
</dbReference>
<dbReference type="PROSITE" id="PS51547">
    <property type="entry name" value="C2_PI3K"/>
    <property type="match status" value="1"/>
</dbReference>
<evidence type="ECO:0000259" key="9">
    <source>
        <dbReference type="PROSITE" id="PS51546"/>
    </source>
</evidence>
<dbReference type="InterPro" id="IPR035892">
    <property type="entry name" value="C2_domain_sf"/>
</dbReference>
<feature type="domain" description="PI3K-RBD" evidence="9">
    <location>
        <begin position="229"/>
        <end position="320"/>
    </location>
</feature>
<evidence type="ECO:0000256" key="3">
    <source>
        <dbReference type="ARBA" id="ARBA00022777"/>
    </source>
</evidence>